<sequence length="53" mass="6195">MSFGKLAPYRRRTFGREGEFATGSLLFDLHRKMRKAMGLEPTEPHKTRLFPDL</sequence>
<keyword evidence="2" id="KW-1185">Reference proteome</keyword>
<evidence type="ECO:0000313" key="1">
    <source>
        <dbReference type="EMBL" id="MEJ5978337.1"/>
    </source>
</evidence>
<accession>A0ABU8S014</accession>
<reference evidence="1 2" key="1">
    <citation type="submission" date="2024-03" db="EMBL/GenBank/DDBJ databases">
        <authorList>
            <person name="Jo J.-H."/>
        </authorList>
    </citation>
    <scope>NUCLEOTIDE SEQUENCE [LARGE SCALE GENOMIC DNA]</scope>
    <source>
        <strain evidence="1 2">PS1R-30</strain>
    </source>
</reference>
<organism evidence="1 2">
    <name type="scientific">Novosphingobium anseongense</name>
    <dbReference type="NCBI Taxonomy" id="3133436"/>
    <lineage>
        <taxon>Bacteria</taxon>
        <taxon>Pseudomonadati</taxon>
        <taxon>Pseudomonadota</taxon>
        <taxon>Alphaproteobacteria</taxon>
        <taxon>Sphingomonadales</taxon>
        <taxon>Sphingomonadaceae</taxon>
        <taxon>Novosphingobium</taxon>
    </lineage>
</organism>
<proteinExistence type="predicted"/>
<dbReference type="RefSeq" id="WP_339588264.1">
    <property type="nucleotide sequence ID" value="NZ_JBBHJZ010000003.1"/>
</dbReference>
<protein>
    <submittedName>
        <fullName evidence="1">Uncharacterized protein</fullName>
    </submittedName>
</protein>
<gene>
    <name evidence="1" type="ORF">WG901_16915</name>
</gene>
<comment type="caution">
    <text evidence="1">The sequence shown here is derived from an EMBL/GenBank/DDBJ whole genome shotgun (WGS) entry which is preliminary data.</text>
</comment>
<name>A0ABU8S014_9SPHN</name>
<evidence type="ECO:0000313" key="2">
    <source>
        <dbReference type="Proteomes" id="UP001361239"/>
    </source>
</evidence>
<dbReference type="EMBL" id="JBBHJZ010000003">
    <property type="protein sequence ID" value="MEJ5978337.1"/>
    <property type="molecule type" value="Genomic_DNA"/>
</dbReference>
<dbReference type="Proteomes" id="UP001361239">
    <property type="component" value="Unassembled WGS sequence"/>
</dbReference>